<comment type="caution">
    <text evidence="1">The sequence shown here is derived from an EMBL/GenBank/DDBJ whole genome shotgun (WGS) entry which is preliminary data.</text>
</comment>
<sequence length="160" mass="17494">MIAYDLYAETNPAFGAYLLVSFVRGFAGANAKGPELPVAYLALPLAISGDLESAFDHTNRKTGLQEWLERSPQIQINLAERLNNSMDFVSGAVRFGCFSHTVQLTKGARLTVGTRMLKKDLTFGLSSELAQVVRYADRLGYWCATAGSTKTIYDMLGLTS</sequence>
<organism evidence="1 2">
    <name type="scientific">Nguyenibacter vanlangensis</name>
    <dbReference type="NCBI Taxonomy" id="1216886"/>
    <lineage>
        <taxon>Bacteria</taxon>
        <taxon>Pseudomonadati</taxon>
        <taxon>Pseudomonadota</taxon>
        <taxon>Alphaproteobacteria</taxon>
        <taxon>Acetobacterales</taxon>
        <taxon>Acetobacteraceae</taxon>
        <taxon>Nguyenibacter</taxon>
    </lineage>
</organism>
<dbReference type="InterPro" id="IPR045390">
    <property type="entry name" value="ABC-3C_MC3"/>
</dbReference>
<evidence type="ECO:0000313" key="1">
    <source>
        <dbReference type="EMBL" id="NVN09759.1"/>
    </source>
</evidence>
<reference evidence="1 2" key="1">
    <citation type="submission" date="2020-06" db="EMBL/GenBank/DDBJ databases">
        <title>Description of novel acetic acid bacteria.</title>
        <authorList>
            <person name="Sombolestani A."/>
        </authorList>
    </citation>
    <scope>NUCLEOTIDE SEQUENCE [LARGE SCALE GENOMIC DNA]</scope>
    <source>
        <strain evidence="1 2">LMG 31431</strain>
    </source>
</reference>
<dbReference type="Pfam" id="PF20131">
    <property type="entry name" value="MC3"/>
    <property type="match status" value="1"/>
</dbReference>
<protein>
    <submittedName>
        <fullName evidence="1">Uncharacterized protein</fullName>
    </submittedName>
</protein>
<dbReference type="EMBL" id="JABXXP010000004">
    <property type="protein sequence ID" value="NVN09759.1"/>
    <property type="molecule type" value="Genomic_DNA"/>
</dbReference>
<dbReference type="Proteomes" id="UP000534870">
    <property type="component" value="Unassembled WGS sequence"/>
</dbReference>
<dbReference type="RefSeq" id="WP_176638558.1">
    <property type="nucleotide sequence ID" value="NZ_JABXXP010000004.1"/>
</dbReference>
<accession>A0A7Y7M5D3</accession>
<proteinExistence type="predicted"/>
<gene>
    <name evidence="1" type="ORF">HUK84_01100</name>
</gene>
<evidence type="ECO:0000313" key="2">
    <source>
        <dbReference type="Proteomes" id="UP000534870"/>
    </source>
</evidence>
<dbReference type="AlphaFoldDB" id="A0A7Y7M5D3"/>
<name>A0A7Y7M5D3_9PROT</name>